<gene>
    <name evidence="1" type="ORF">P5673_015937</name>
</gene>
<dbReference type="AlphaFoldDB" id="A0AAD9QHG8"/>
<dbReference type="EMBL" id="JARQWQ010000033">
    <property type="protein sequence ID" value="KAK2561416.1"/>
    <property type="molecule type" value="Genomic_DNA"/>
</dbReference>
<evidence type="ECO:0000313" key="1">
    <source>
        <dbReference type="EMBL" id="KAK2561416.1"/>
    </source>
</evidence>
<evidence type="ECO:0000313" key="2">
    <source>
        <dbReference type="Proteomes" id="UP001249851"/>
    </source>
</evidence>
<sequence>MSEDLQRICQWTYTNKLLLNPDKTKLVVLGSRPLVRKFEGLHLSLLGKELTPAKSAKDLGVILDPNLTYEDHTTKTVSTCMSRLGQINRVKRVLDMDTLTIVVNCVVFSKLFYCSYVWINTTESNLDKVQKVQNFACRIISGVKKFDYITPVLRVMQWLPIRQQLYYRNAVIAFNCVTGCAPDNSDSLTDQFIKRSDVSTRTTRSSKKLQIPFLKSATGKRSLYYRTVRIWNALDPLLKLSSTLQESKQKLQSILLIKRLYRQYSVI</sequence>
<comment type="caution">
    <text evidence="1">The sequence shown here is derived from an EMBL/GenBank/DDBJ whole genome shotgun (WGS) entry which is preliminary data.</text>
</comment>
<name>A0AAD9QHG8_ACRCE</name>
<reference evidence="1" key="2">
    <citation type="journal article" date="2023" name="Science">
        <title>Genomic signatures of disease resistance in endangered staghorn corals.</title>
        <authorList>
            <person name="Vollmer S.V."/>
            <person name="Selwyn J.D."/>
            <person name="Despard B.A."/>
            <person name="Roesel C.L."/>
        </authorList>
    </citation>
    <scope>NUCLEOTIDE SEQUENCE</scope>
    <source>
        <strain evidence="1">K2</strain>
    </source>
</reference>
<dbReference type="Proteomes" id="UP001249851">
    <property type="component" value="Unassembled WGS sequence"/>
</dbReference>
<protein>
    <recommendedName>
        <fullName evidence="3">Reverse transcriptase</fullName>
    </recommendedName>
</protein>
<evidence type="ECO:0008006" key="3">
    <source>
        <dbReference type="Google" id="ProtNLM"/>
    </source>
</evidence>
<accession>A0AAD9QHG8</accession>
<proteinExistence type="predicted"/>
<reference evidence="1" key="1">
    <citation type="journal article" date="2023" name="G3 (Bethesda)">
        <title>Whole genome assembly and annotation of the endangered Caribbean coral Acropora cervicornis.</title>
        <authorList>
            <person name="Selwyn J.D."/>
            <person name="Vollmer S.V."/>
        </authorList>
    </citation>
    <scope>NUCLEOTIDE SEQUENCE</scope>
    <source>
        <strain evidence="1">K2</strain>
    </source>
</reference>
<organism evidence="1 2">
    <name type="scientific">Acropora cervicornis</name>
    <name type="common">Staghorn coral</name>
    <dbReference type="NCBI Taxonomy" id="6130"/>
    <lineage>
        <taxon>Eukaryota</taxon>
        <taxon>Metazoa</taxon>
        <taxon>Cnidaria</taxon>
        <taxon>Anthozoa</taxon>
        <taxon>Hexacorallia</taxon>
        <taxon>Scleractinia</taxon>
        <taxon>Astrocoeniina</taxon>
        <taxon>Acroporidae</taxon>
        <taxon>Acropora</taxon>
    </lineage>
</organism>
<dbReference type="PANTHER" id="PTHR33332">
    <property type="entry name" value="REVERSE TRANSCRIPTASE DOMAIN-CONTAINING PROTEIN"/>
    <property type="match status" value="1"/>
</dbReference>
<keyword evidence="2" id="KW-1185">Reference proteome</keyword>